<sequence>MSTSESVVESPEVKEGGLLDEIMAQTRIEPSEEGYDVAKKGVAAFIENLVGNDQTQEPVNKSLVDQMLVELDKKISAQMDEILHDTSFQEMESAWRGLKLFVDRTDFRENNKVDILHVTKEELLDDFEFAPETTQSGLYKHVYSSGYGQFGGEPTGAIIGNYAFTPSTPDMKLLQYMGALGAMAHAPFISSVGPEFFGIESFEELPNIKDVKSIFESPKYTKWRSLRESEDARYLGLAAPRFLLRVPYDPTENPIKSFVYHENVSQDHEHYLWGNTAFAFATRLTDSFAKYRWCPNIIGPQSGGAVEDLPVHVYESMGALQTKIPTEVLITDRKEFELAEEGFIGLTMRKGSDNAAFFSANSIQKPKVFPNTKEGKEAETNYKLGTQLPYMMIINRLAHYIKVLQREQIGSWKERQDLERELNTWLKQYVADQENPPADVRSRRPLRAAKIEVSDVEGNPGWYQVSLAVRPHFKYMGANFELSLVGRLDQ</sequence>
<dbReference type="RefSeq" id="WP_077457793.1">
    <property type="nucleotide sequence ID" value="NZ_MUEL01000032.1"/>
</dbReference>
<dbReference type="InterPro" id="IPR044032">
    <property type="entry name" value="TssC1_C"/>
</dbReference>
<evidence type="ECO:0000313" key="4">
    <source>
        <dbReference type="Proteomes" id="UP000188726"/>
    </source>
</evidence>
<evidence type="ECO:0000259" key="1">
    <source>
        <dbReference type="Pfam" id="PF05943"/>
    </source>
</evidence>
<protein>
    <submittedName>
        <fullName evidence="3">Type VI secretion protein</fullName>
    </submittedName>
</protein>
<dbReference type="EMBL" id="MUEO01000011">
    <property type="protein sequence ID" value="OOE44851.1"/>
    <property type="molecule type" value="Genomic_DNA"/>
</dbReference>
<dbReference type="Pfam" id="PF18945">
    <property type="entry name" value="VipB_2"/>
    <property type="match status" value="1"/>
</dbReference>
<dbReference type="Pfam" id="PF05943">
    <property type="entry name" value="VipB"/>
    <property type="match status" value="1"/>
</dbReference>
<dbReference type="InterPro" id="IPR010269">
    <property type="entry name" value="T6SS_TssC-like"/>
</dbReference>
<evidence type="ECO:0000259" key="2">
    <source>
        <dbReference type="Pfam" id="PF18945"/>
    </source>
</evidence>
<proteinExistence type="predicted"/>
<comment type="caution">
    <text evidence="3">The sequence shown here is derived from an EMBL/GenBank/DDBJ whole genome shotgun (WGS) entry which is preliminary data.</text>
</comment>
<organism evidence="3 4">
    <name type="scientific">Salinivibrio kushneri</name>
    <dbReference type="NCBI Taxonomy" id="1908198"/>
    <lineage>
        <taxon>Bacteria</taxon>
        <taxon>Pseudomonadati</taxon>
        <taxon>Pseudomonadota</taxon>
        <taxon>Gammaproteobacteria</taxon>
        <taxon>Vibrionales</taxon>
        <taxon>Vibrionaceae</taxon>
        <taxon>Salinivibrio</taxon>
    </lineage>
</organism>
<dbReference type="NCBIfam" id="TIGR03355">
    <property type="entry name" value="VI_chp_2"/>
    <property type="match status" value="1"/>
</dbReference>
<evidence type="ECO:0000313" key="3">
    <source>
        <dbReference type="EMBL" id="OOE44851.1"/>
    </source>
</evidence>
<dbReference type="InterPro" id="IPR044031">
    <property type="entry name" value="TssC1_N"/>
</dbReference>
<dbReference type="PANTHER" id="PTHR35565">
    <property type="entry name" value="CYTOPLASMIC PROTEIN-RELATED"/>
    <property type="match status" value="1"/>
</dbReference>
<gene>
    <name evidence="3" type="ORF">BZG09_06250</name>
</gene>
<feature type="domain" description="TssC1 N-terminal" evidence="1">
    <location>
        <begin position="65"/>
        <end position="364"/>
    </location>
</feature>
<accession>A0AB36K8J2</accession>
<name>A0AB36K8J2_9GAMM</name>
<dbReference type="AlphaFoldDB" id="A0AB36K8J2"/>
<feature type="domain" description="TssC1 C-terminal" evidence="2">
    <location>
        <begin position="377"/>
        <end position="488"/>
    </location>
</feature>
<reference evidence="3 4" key="1">
    <citation type="journal article" date="2017" name="Genome Announc.">
        <title>Draft Genome Sequences of Salinivibrio proteolyticus, Salinivibrio sharmensis, Salinivibrio siamensis, Salinivibrio costicola subsp. alcaliphilus, Salinivibrio costicola subsp. vallismortis, and 29 New Isolates Belonging to the Genus Salinivibrio.</title>
        <authorList>
            <person name="Lopez-Hermoso C."/>
            <person name="de la Haba R.R."/>
            <person name="Sanchez-Porro C."/>
            <person name="Bayliss S.C."/>
            <person name="Feil E.J."/>
            <person name="Ventosa A."/>
        </authorList>
    </citation>
    <scope>NUCLEOTIDE SEQUENCE [LARGE SCALE GENOMIC DNA]</scope>
    <source>
        <strain evidence="3 4">IC202</strain>
    </source>
</reference>
<dbReference type="PANTHER" id="PTHR35565:SF1">
    <property type="entry name" value="TYPE VI SECRETION SYSTEM CONTRACTILE SHEATH LARGE SUBUNIT"/>
    <property type="match status" value="1"/>
</dbReference>
<dbReference type="Proteomes" id="UP000188726">
    <property type="component" value="Unassembled WGS sequence"/>
</dbReference>